<dbReference type="PRINTS" id="PR00313">
    <property type="entry name" value="CABNDNGRPT"/>
</dbReference>
<evidence type="ECO:0000256" key="2">
    <source>
        <dbReference type="ARBA" id="ARBA00022525"/>
    </source>
</evidence>
<dbReference type="Proteomes" id="UP000621455">
    <property type="component" value="Unassembled WGS sequence"/>
</dbReference>
<dbReference type="NCBIfam" id="TIGR03661">
    <property type="entry name" value="T1SS_VCA0849"/>
    <property type="match status" value="2"/>
</dbReference>
<evidence type="ECO:0000256" key="3">
    <source>
        <dbReference type="SAM" id="MobiDB-lite"/>
    </source>
</evidence>
<dbReference type="RefSeq" id="WP_167091338.1">
    <property type="nucleotide sequence ID" value="NZ_WHJG01000038.1"/>
</dbReference>
<name>A0ABX0NHK9_9BURK</name>
<evidence type="ECO:0000256" key="1">
    <source>
        <dbReference type="ARBA" id="ARBA00004613"/>
    </source>
</evidence>
<dbReference type="InterPro" id="IPR050557">
    <property type="entry name" value="RTX_toxin/Mannuronan_C5-epim"/>
</dbReference>
<dbReference type="PANTHER" id="PTHR38340:SF1">
    <property type="entry name" value="S-LAYER PROTEIN"/>
    <property type="match status" value="1"/>
</dbReference>
<dbReference type="InterPro" id="IPR019960">
    <property type="entry name" value="T1SS_VCA0849"/>
</dbReference>
<protein>
    <submittedName>
        <fullName evidence="4">Type I secretion C-terminal target domain-containing protein</fullName>
    </submittedName>
</protein>
<dbReference type="SUPFAM" id="SSF51120">
    <property type="entry name" value="beta-Roll"/>
    <property type="match status" value="6"/>
</dbReference>
<dbReference type="Gene3D" id="2.150.10.10">
    <property type="entry name" value="Serralysin-like metalloprotease, C-terminal"/>
    <property type="match status" value="11"/>
</dbReference>
<gene>
    <name evidence="4" type="ORF">F2P44_26360</name>
</gene>
<dbReference type="InterPro" id="IPR001343">
    <property type="entry name" value="Hemolysn_Ca-bd"/>
</dbReference>
<comment type="caution">
    <text evidence="4">The sequence shown here is derived from an EMBL/GenBank/DDBJ whole genome shotgun (WGS) entry which is preliminary data.</text>
</comment>
<comment type="subcellular location">
    <subcellularLocation>
        <location evidence="1">Secreted</location>
    </subcellularLocation>
</comment>
<reference evidence="4 5" key="1">
    <citation type="submission" date="2019-10" db="EMBL/GenBank/DDBJ databases">
        <title>Taxonomy of Antarctic Massilia spp.: description of Massilia rubra sp. nov., Massilia aquatica sp. nov., Massilia mucilaginosa sp. nov., Massilia frigida sp. nov. isolated from streams, lakes and regoliths.</title>
        <authorList>
            <person name="Holochova P."/>
            <person name="Sedlacek I."/>
            <person name="Kralova S."/>
            <person name="Maslanova I."/>
            <person name="Busse H.-J."/>
            <person name="Stankova E."/>
            <person name="Vrbovska V."/>
            <person name="Kovarovic V."/>
            <person name="Bartak M."/>
            <person name="Svec P."/>
            <person name="Pantucek R."/>
        </authorList>
    </citation>
    <scope>NUCLEOTIDE SEQUENCE [LARGE SCALE GENOMIC DNA]</scope>
    <source>
        <strain evidence="4 5">CCM 8695</strain>
    </source>
</reference>
<dbReference type="InterPro" id="IPR018511">
    <property type="entry name" value="Hemolysin-typ_Ca-bd_CS"/>
</dbReference>
<organism evidence="4 5">
    <name type="scientific">Massilia frigida</name>
    <dbReference type="NCBI Taxonomy" id="2609281"/>
    <lineage>
        <taxon>Bacteria</taxon>
        <taxon>Pseudomonadati</taxon>
        <taxon>Pseudomonadota</taxon>
        <taxon>Betaproteobacteria</taxon>
        <taxon>Burkholderiales</taxon>
        <taxon>Oxalobacteraceae</taxon>
        <taxon>Telluria group</taxon>
        <taxon>Massilia</taxon>
    </lineage>
</organism>
<evidence type="ECO:0000313" key="5">
    <source>
        <dbReference type="Proteomes" id="UP000621455"/>
    </source>
</evidence>
<dbReference type="InterPro" id="IPR011049">
    <property type="entry name" value="Serralysin-like_metalloprot_C"/>
</dbReference>
<feature type="region of interest" description="Disordered" evidence="3">
    <location>
        <begin position="972"/>
        <end position="994"/>
    </location>
</feature>
<evidence type="ECO:0000313" key="4">
    <source>
        <dbReference type="EMBL" id="NHZ82774.1"/>
    </source>
</evidence>
<dbReference type="PROSITE" id="PS00330">
    <property type="entry name" value="HEMOLYSIN_CALCIUM"/>
    <property type="match status" value="7"/>
</dbReference>
<sequence>MITSNARTEHHADLISNDALQASPGNSVAGAGLNLQGWRGTDALYGLEFNDTISGNGGSDKLWGYGGDDYIISNDPDDDTPAGSDVLFGFDGNDTLLGGRGNDALNGNFGNDFQDGGGGNDELKGELGNDTLQGGAGHDTLNDFEGKDMLLGGAGVDLLYSERGGASLLDGGIDNDFLFGDGQDTYLGGAGADRITIRTRAAEAAATTLADGGAGNDLFSVAFLNQGSARVTGGGGRDVYLLERESGPAGYVVTDFAGGPQGDRIDASRLLAGIDLSLGDPFSNERGYLKLVQDGADSVLQFDADGAKGSAAAFKTVLRLEGVSAASVAANIATSQVSPDGIDNGETIVGGERNDDISGSYLNDRYEGNGGNDTIQSGAGNDTLLGGAGADVLLGGNGDDLIEGGDGNDYLGGGVGSNIVSGGAGNDQLTVEYAGDNLLDGGDGNDTLNAGGYQATHFGTTQLSGGAGDDQIDISSGSPAVTLIASGGSGRDTFRLLTYGFAESTPHITLTDFSVGAEADLLNLNLSFTWSYTGNPFGADGYLRLEQRGADTVLRADNDGAAGTDYTLIDIMTLRNVSATSLTKANFVQGYDPAAAFFGRVLTGTAGADSISGDARAEHFIGLGGSDTLLGGAGDDLVEGGDDGDLLQGGSGNDSIFGGNGDDTLAGEEGSDSVVGGHGNDVVTGGAGDDIVSGDDGDDILTDVEGSNVLTGGYGRDTIVSTGSGSDKVDGGEYEDTVTGGVGDTLDGGGGDDRLFADFTGGAKGSVRMLGGWGDDVLTFGPSLAFQDVLVSGGESLDTYRFAPGAHAGQVYITDFHLGYRNDVLDLDALIPQVVANYVGNPFGALGYLRVQQHGNSTLLQFDEDGAAGSAASFRTILTLDAVTPAQLTANHIAGGMNPNGSVDGMHLSGWHYDEILNGGRSNDVLDGQQGNDVLYGFQGNDVLRGGYHNDALHGGEGDDLLDGEDDNDMLLGDTGADTLNGGQGDDKLDGGAGNDVLDGASGLDLLQGGQGDDVLDGGIGNDTLDGGDGIDILKAGDGDDSLDGGAGNDELSGGEGKDVLRGGAGDDILNGGNGDDALFAGQGDDLLDGSAGNDTLDGGSGSVQLNGGNGNDVLKVSGSGNSGLFGGRGADLIEIAATQQALAGRVVVAGGEDADTIVFTRGALDNTALTASGGAGIDTYVLRGEGRLGSLAVKDFAAGAGGDRIDLRGLAAPDGVLKFVQSGSATLVSFDADGAAGPLAAVTLMTLQNVLASSLTSDNVVDVAGAPVQLVGVADASAAAFIIG</sequence>
<dbReference type="PANTHER" id="PTHR38340">
    <property type="entry name" value="S-LAYER PROTEIN"/>
    <property type="match status" value="1"/>
</dbReference>
<accession>A0ABX0NHK9</accession>
<proteinExistence type="predicted"/>
<dbReference type="EMBL" id="WHJG01000038">
    <property type="protein sequence ID" value="NHZ82774.1"/>
    <property type="molecule type" value="Genomic_DNA"/>
</dbReference>
<keyword evidence="5" id="KW-1185">Reference proteome</keyword>
<dbReference type="Pfam" id="PF00353">
    <property type="entry name" value="HemolysinCabind"/>
    <property type="match status" value="14"/>
</dbReference>
<feature type="region of interest" description="Disordered" evidence="3">
    <location>
        <begin position="1031"/>
        <end position="1067"/>
    </location>
</feature>
<feature type="region of interest" description="Disordered" evidence="3">
    <location>
        <begin position="648"/>
        <end position="679"/>
    </location>
</feature>
<keyword evidence="2" id="KW-0964">Secreted</keyword>